<name>A0AAN9ERH5_CROPI</name>
<keyword evidence="2" id="KW-1185">Reference proteome</keyword>
<reference evidence="1 2" key="1">
    <citation type="submission" date="2024-01" db="EMBL/GenBank/DDBJ databases">
        <title>The genomes of 5 underutilized Papilionoideae crops provide insights into root nodulation and disease resistanc.</title>
        <authorList>
            <person name="Yuan L."/>
        </authorList>
    </citation>
    <scope>NUCLEOTIDE SEQUENCE [LARGE SCALE GENOMIC DNA]</scope>
    <source>
        <strain evidence="1">ZHUSHIDOU_FW_LH</strain>
        <tissue evidence="1">Leaf</tissue>
    </source>
</reference>
<gene>
    <name evidence="1" type="ORF">RIF29_28167</name>
</gene>
<proteinExistence type="predicted"/>
<sequence>MLHCTLVRTSHWFSSVNFITSVKFPFQSFIPLLHLQNTPVSPPNGIFVISPFNFLPHNIYTVLPIIQIQKKPLSFSFSLTELDLFDLIGLVEFGF</sequence>
<dbReference type="EMBL" id="JAYWIO010000005">
    <property type="protein sequence ID" value="KAK7261844.1"/>
    <property type="molecule type" value="Genomic_DNA"/>
</dbReference>
<dbReference type="AlphaFoldDB" id="A0AAN9ERH5"/>
<organism evidence="1 2">
    <name type="scientific">Crotalaria pallida</name>
    <name type="common">Smooth rattlebox</name>
    <name type="synonym">Crotalaria striata</name>
    <dbReference type="NCBI Taxonomy" id="3830"/>
    <lineage>
        <taxon>Eukaryota</taxon>
        <taxon>Viridiplantae</taxon>
        <taxon>Streptophyta</taxon>
        <taxon>Embryophyta</taxon>
        <taxon>Tracheophyta</taxon>
        <taxon>Spermatophyta</taxon>
        <taxon>Magnoliopsida</taxon>
        <taxon>eudicotyledons</taxon>
        <taxon>Gunneridae</taxon>
        <taxon>Pentapetalae</taxon>
        <taxon>rosids</taxon>
        <taxon>fabids</taxon>
        <taxon>Fabales</taxon>
        <taxon>Fabaceae</taxon>
        <taxon>Papilionoideae</taxon>
        <taxon>50 kb inversion clade</taxon>
        <taxon>genistoids sensu lato</taxon>
        <taxon>core genistoids</taxon>
        <taxon>Crotalarieae</taxon>
        <taxon>Crotalaria</taxon>
    </lineage>
</organism>
<accession>A0AAN9ERH5</accession>
<evidence type="ECO:0000313" key="1">
    <source>
        <dbReference type="EMBL" id="KAK7261844.1"/>
    </source>
</evidence>
<protein>
    <submittedName>
        <fullName evidence="1">Uncharacterized protein</fullName>
    </submittedName>
</protein>
<evidence type="ECO:0000313" key="2">
    <source>
        <dbReference type="Proteomes" id="UP001372338"/>
    </source>
</evidence>
<comment type="caution">
    <text evidence="1">The sequence shown here is derived from an EMBL/GenBank/DDBJ whole genome shotgun (WGS) entry which is preliminary data.</text>
</comment>
<dbReference type="Proteomes" id="UP001372338">
    <property type="component" value="Unassembled WGS sequence"/>
</dbReference>